<name>A0AAV1LJ91_9NEOP</name>
<evidence type="ECO:0008006" key="7">
    <source>
        <dbReference type="Google" id="ProtNLM"/>
    </source>
</evidence>
<dbReference type="Pfam" id="PF10545">
    <property type="entry name" value="MADF_DNA_bdg"/>
    <property type="match status" value="2"/>
</dbReference>
<evidence type="ECO:0000259" key="3">
    <source>
        <dbReference type="PROSITE" id="PS51029"/>
    </source>
</evidence>
<organism evidence="5 6">
    <name type="scientific">Parnassius mnemosyne</name>
    <name type="common">clouded apollo</name>
    <dbReference type="NCBI Taxonomy" id="213953"/>
    <lineage>
        <taxon>Eukaryota</taxon>
        <taxon>Metazoa</taxon>
        <taxon>Ecdysozoa</taxon>
        <taxon>Arthropoda</taxon>
        <taxon>Hexapoda</taxon>
        <taxon>Insecta</taxon>
        <taxon>Pterygota</taxon>
        <taxon>Neoptera</taxon>
        <taxon>Endopterygota</taxon>
        <taxon>Lepidoptera</taxon>
        <taxon>Glossata</taxon>
        <taxon>Ditrysia</taxon>
        <taxon>Papilionoidea</taxon>
        <taxon>Papilionidae</taxon>
        <taxon>Parnassiinae</taxon>
        <taxon>Parnassini</taxon>
        <taxon>Parnassius</taxon>
        <taxon>Driopa</taxon>
    </lineage>
</organism>
<dbReference type="InterPro" id="IPR039353">
    <property type="entry name" value="TF_Adf1"/>
</dbReference>
<comment type="subcellular location">
    <subcellularLocation>
        <location evidence="1">Nucleus</location>
    </subcellularLocation>
</comment>
<dbReference type="PROSITE" id="PS51029">
    <property type="entry name" value="MADF"/>
    <property type="match status" value="2"/>
</dbReference>
<dbReference type="PANTHER" id="PTHR12243">
    <property type="entry name" value="MADF DOMAIN TRANSCRIPTION FACTOR"/>
    <property type="match status" value="1"/>
</dbReference>
<evidence type="ECO:0000313" key="6">
    <source>
        <dbReference type="Proteomes" id="UP001314205"/>
    </source>
</evidence>
<gene>
    <name evidence="5" type="ORF">PARMNEM_LOCUS14690</name>
</gene>
<keyword evidence="6" id="KW-1185">Reference proteome</keyword>
<dbReference type="GO" id="GO:0003677">
    <property type="term" value="F:DNA binding"/>
    <property type="evidence" value="ECO:0007669"/>
    <property type="project" value="InterPro"/>
</dbReference>
<dbReference type="GO" id="GO:0005634">
    <property type="term" value="C:nucleus"/>
    <property type="evidence" value="ECO:0007669"/>
    <property type="project" value="UniProtKB-SubCell"/>
</dbReference>
<dbReference type="EMBL" id="CAVLGL010000091">
    <property type="protein sequence ID" value="CAK1595176.1"/>
    <property type="molecule type" value="Genomic_DNA"/>
</dbReference>
<feature type="domain" description="MADF" evidence="3">
    <location>
        <begin position="199"/>
        <end position="293"/>
    </location>
</feature>
<feature type="compositionally biased region" description="Polar residues" evidence="2">
    <location>
        <begin position="165"/>
        <end position="175"/>
    </location>
</feature>
<comment type="caution">
    <text evidence="5">The sequence shown here is derived from an EMBL/GenBank/DDBJ whole genome shotgun (WGS) entry which is preliminary data.</text>
</comment>
<reference evidence="5 6" key="1">
    <citation type="submission" date="2023-11" db="EMBL/GenBank/DDBJ databases">
        <authorList>
            <person name="Hedman E."/>
            <person name="Englund M."/>
            <person name="Stromberg M."/>
            <person name="Nyberg Akerstrom W."/>
            <person name="Nylinder S."/>
            <person name="Jareborg N."/>
            <person name="Kallberg Y."/>
            <person name="Kronander E."/>
        </authorList>
    </citation>
    <scope>NUCLEOTIDE SEQUENCE [LARGE SCALE GENOMIC DNA]</scope>
</reference>
<dbReference type="Pfam" id="PF02944">
    <property type="entry name" value="BESS"/>
    <property type="match status" value="1"/>
</dbReference>
<sequence length="437" mass="51154">MAFITNTKLKVPTTDLINTMKEKRCLWDRNSIHYKDRIKRDQAWKEVYKVFEPNYDMLQESEQAEIGSQVTKKWYNIRDAYAKCFKTGGGKRNYVYSEILSFMDSIYNDVNNSEKNHNNSNVEDSNSAEDNEDSSSKHQDEIFIEVEEDDSETKTKKSESRNSPDSDTWYGSFNSSKKKRKRYMQSTPNSSKRNVATLELIEAVKGKRCLWDRRSISYRDRAQREIAWKEVYKMFEPNFHELQESEQIDVGSQITKKWYNIRDAYAKTCKSSSIKRQKYVYAEQLKFLDPIYCDSNNSETDHNISNILKNAEDSHSDNDENMGHYQEEVFLEVGDDIFEPDTNKSESENFLASEGNNSLSTVEQNRTLQILGNLIEKEEDEDRSFFKAVLSSVKSLSEDSKLEFRISVLKLIQTLKNKDKQRNAIKTEMSRIYLDGE</sequence>
<feature type="region of interest" description="Disordered" evidence="2">
    <location>
        <begin position="113"/>
        <end position="191"/>
    </location>
</feature>
<evidence type="ECO:0000313" key="5">
    <source>
        <dbReference type="EMBL" id="CAK1595176.1"/>
    </source>
</evidence>
<dbReference type="AlphaFoldDB" id="A0AAV1LJ91"/>
<proteinExistence type="predicted"/>
<dbReference type="PROSITE" id="PS51031">
    <property type="entry name" value="BESS"/>
    <property type="match status" value="1"/>
</dbReference>
<feature type="domain" description="BESS" evidence="4">
    <location>
        <begin position="379"/>
        <end position="418"/>
    </location>
</feature>
<dbReference type="InterPro" id="IPR004210">
    <property type="entry name" value="BESS_motif"/>
</dbReference>
<accession>A0AAV1LJ91</accession>
<protein>
    <recommendedName>
        <fullName evidence="7">MADF domain-containing protein</fullName>
    </recommendedName>
</protein>
<evidence type="ECO:0000256" key="1">
    <source>
        <dbReference type="PROSITE-ProRule" id="PRU00371"/>
    </source>
</evidence>
<keyword evidence="1" id="KW-0539">Nucleus</keyword>
<feature type="domain" description="MADF" evidence="3">
    <location>
        <begin position="15"/>
        <end position="108"/>
    </location>
</feature>
<feature type="compositionally biased region" description="Acidic residues" evidence="2">
    <location>
        <begin position="142"/>
        <end position="151"/>
    </location>
</feature>
<evidence type="ECO:0000256" key="2">
    <source>
        <dbReference type="SAM" id="MobiDB-lite"/>
    </source>
</evidence>
<dbReference type="PANTHER" id="PTHR12243:SF67">
    <property type="entry name" value="COREPRESSOR OF PANGOLIN, ISOFORM A-RELATED"/>
    <property type="match status" value="1"/>
</dbReference>
<dbReference type="SMART" id="SM00595">
    <property type="entry name" value="MADF"/>
    <property type="match status" value="2"/>
</dbReference>
<feature type="compositionally biased region" description="Basic and acidic residues" evidence="2">
    <location>
        <begin position="152"/>
        <end position="164"/>
    </location>
</feature>
<dbReference type="Proteomes" id="UP001314205">
    <property type="component" value="Unassembled WGS sequence"/>
</dbReference>
<evidence type="ECO:0000259" key="4">
    <source>
        <dbReference type="PROSITE" id="PS51031"/>
    </source>
</evidence>
<dbReference type="InterPro" id="IPR006578">
    <property type="entry name" value="MADF-dom"/>
</dbReference>